<comment type="cofactor">
    <cofactor evidence="2">
        <name>Mn(2+)</name>
        <dbReference type="ChEBI" id="CHEBI:29035"/>
    </cofactor>
</comment>
<keyword evidence="7" id="KW-0378">Hydrolase</keyword>
<proteinExistence type="predicted"/>
<dbReference type="SUPFAM" id="SSF109604">
    <property type="entry name" value="HD-domain/PDEase-like"/>
    <property type="match status" value="1"/>
</dbReference>
<dbReference type="InterPro" id="IPR006674">
    <property type="entry name" value="HD_domain"/>
</dbReference>
<evidence type="ECO:0000313" key="9">
    <source>
        <dbReference type="EMBL" id="MCQ4770947.1"/>
    </source>
</evidence>
<organism evidence="9 10">
    <name type="scientific">Intestinimonas massiliensis</name>
    <name type="common">ex Afouda et al. 2020</name>
    <dbReference type="NCBI Taxonomy" id="1673721"/>
    <lineage>
        <taxon>Bacteria</taxon>
        <taxon>Bacillati</taxon>
        <taxon>Bacillota</taxon>
        <taxon>Clostridia</taxon>
        <taxon>Eubacteriales</taxon>
        <taxon>Intestinimonas</taxon>
    </lineage>
</organism>
<dbReference type="GO" id="GO:0002953">
    <property type="term" value="F:5'-deoxynucleotidase activity"/>
    <property type="evidence" value="ECO:0007669"/>
    <property type="project" value="UniProtKB-EC"/>
</dbReference>
<comment type="cofactor">
    <cofactor evidence="3">
        <name>Co(2+)</name>
        <dbReference type="ChEBI" id="CHEBI:48828"/>
    </cofactor>
</comment>
<comment type="catalytic activity">
    <reaction evidence="1">
        <text>a 2'-deoxyribonucleoside 5'-phosphate + H2O = a 2'-deoxyribonucleoside + phosphate</text>
        <dbReference type="Rhea" id="RHEA:36167"/>
        <dbReference type="ChEBI" id="CHEBI:15377"/>
        <dbReference type="ChEBI" id="CHEBI:18274"/>
        <dbReference type="ChEBI" id="CHEBI:43474"/>
        <dbReference type="ChEBI" id="CHEBI:65317"/>
        <dbReference type="EC" id="3.1.3.89"/>
    </reaction>
</comment>
<gene>
    <name evidence="9" type="ORF">NE579_10825</name>
</gene>
<evidence type="ECO:0000256" key="2">
    <source>
        <dbReference type="ARBA" id="ARBA00001936"/>
    </source>
</evidence>
<dbReference type="GO" id="GO:0005737">
    <property type="term" value="C:cytoplasm"/>
    <property type="evidence" value="ECO:0007669"/>
    <property type="project" value="TreeGrafter"/>
</dbReference>
<dbReference type="GO" id="GO:0046872">
    <property type="term" value="F:metal ion binding"/>
    <property type="evidence" value="ECO:0007669"/>
    <property type="project" value="UniProtKB-KW"/>
</dbReference>
<dbReference type="Pfam" id="PF13023">
    <property type="entry name" value="HD_3"/>
    <property type="match status" value="1"/>
</dbReference>
<dbReference type="Proteomes" id="UP001204562">
    <property type="component" value="Unassembled WGS sequence"/>
</dbReference>
<dbReference type="EC" id="3.1.3.89" evidence="5"/>
<dbReference type="EMBL" id="JANFYS010000022">
    <property type="protein sequence ID" value="MCQ4770947.1"/>
    <property type="molecule type" value="Genomic_DNA"/>
</dbReference>
<evidence type="ECO:0000256" key="3">
    <source>
        <dbReference type="ARBA" id="ARBA00001941"/>
    </source>
</evidence>
<keyword evidence="6" id="KW-0479">Metal-binding</keyword>
<dbReference type="InterPro" id="IPR003607">
    <property type="entry name" value="HD/PDEase_dom"/>
</dbReference>
<evidence type="ECO:0000259" key="8">
    <source>
        <dbReference type="SMART" id="SM00471"/>
    </source>
</evidence>
<protein>
    <recommendedName>
        <fullName evidence="5">5'-deoxynucleotidase</fullName>
        <ecNumber evidence="5">3.1.3.89</ecNumber>
    </recommendedName>
</protein>
<dbReference type="AlphaFoldDB" id="A0AAW5JQ18"/>
<dbReference type="InterPro" id="IPR039356">
    <property type="entry name" value="YfbR/HDDC2"/>
</dbReference>
<name>A0AAW5JQ18_9FIRM</name>
<dbReference type="Gene3D" id="1.10.3210.10">
    <property type="entry name" value="Hypothetical protein af1432"/>
    <property type="match status" value="1"/>
</dbReference>
<dbReference type="PANTHER" id="PTHR11845:SF13">
    <property type="entry name" value="5'-DEOXYNUCLEOTIDASE HDDC2"/>
    <property type="match status" value="1"/>
</dbReference>
<dbReference type="RefSeq" id="WP_256304267.1">
    <property type="nucleotide sequence ID" value="NZ_JANFYS010000022.1"/>
</dbReference>
<feature type="domain" description="HD/PDEase" evidence="8">
    <location>
        <begin position="32"/>
        <end position="149"/>
    </location>
</feature>
<dbReference type="PANTHER" id="PTHR11845">
    <property type="entry name" value="5'-DEOXYNUCLEOTIDASE HDDC2"/>
    <property type="match status" value="1"/>
</dbReference>
<comment type="caution">
    <text evidence="9">The sequence shown here is derived from an EMBL/GenBank/DDBJ whole genome shotgun (WGS) entry which is preliminary data.</text>
</comment>
<sequence length="193" mass="21793">MSGSLPESLLCFLQEAEGLKSVERTAWTSSGRRESTAEHSWRLALLAWALLDRYPRLDHAKVLALCLVHDLGERDCGDRSASDLPDPAAKRGEEQACLRRLAALLPTPKGEELLALWEEYDAAATQEARLVKALDKAETILQHNQGQNPPDFDYDFNLDYGKAYFQGDLILEALRDALDRGTRRRMEEQQGRR</sequence>
<evidence type="ECO:0000256" key="1">
    <source>
        <dbReference type="ARBA" id="ARBA00001638"/>
    </source>
</evidence>
<evidence type="ECO:0000256" key="7">
    <source>
        <dbReference type="ARBA" id="ARBA00022801"/>
    </source>
</evidence>
<evidence type="ECO:0000256" key="5">
    <source>
        <dbReference type="ARBA" id="ARBA00012964"/>
    </source>
</evidence>
<reference evidence="9" key="1">
    <citation type="submission" date="2022-06" db="EMBL/GenBank/DDBJ databases">
        <title>Isolation of gut microbiota from human fecal samples.</title>
        <authorList>
            <person name="Pamer E.G."/>
            <person name="Barat B."/>
            <person name="Waligurski E."/>
            <person name="Medina S."/>
            <person name="Paddock L."/>
            <person name="Mostad J."/>
        </authorList>
    </citation>
    <scope>NUCLEOTIDE SEQUENCE</scope>
    <source>
        <strain evidence="9">DFI.9.91</strain>
    </source>
</reference>
<accession>A0AAW5JQ18</accession>
<dbReference type="SMART" id="SM00471">
    <property type="entry name" value="HDc"/>
    <property type="match status" value="1"/>
</dbReference>
<evidence type="ECO:0000256" key="6">
    <source>
        <dbReference type="ARBA" id="ARBA00022723"/>
    </source>
</evidence>
<evidence type="ECO:0000313" key="10">
    <source>
        <dbReference type="Proteomes" id="UP001204562"/>
    </source>
</evidence>
<comment type="subunit">
    <text evidence="4">Homodimer.</text>
</comment>
<evidence type="ECO:0000256" key="4">
    <source>
        <dbReference type="ARBA" id="ARBA00011738"/>
    </source>
</evidence>